<comment type="caution">
    <text evidence="4">The sequence shown here is derived from an EMBL/GenBank/DDBJ whole genome shotgun (WGS) entry which is preliminary data.</text>
</comment>
<feature type="domain" description="Rho-GAP" evidence="2">
    <location>
        <begin position="1397"/>
        <end position="1586"/>
    </location>
</feature>
<dbReference type="Gene3D" id="3.40.50.300">
    <property type="entry name" value="P-loop containing nucleotide triphosphate hydrolases"/>
    <property type="match status" value="1"/>
</dbReference>
<dbReference type="InterPro" id="IPR036517">
    <property type="entry name" value="FF_domain_sf"/>
</dbReference>
<dbReference type="InterPro" id="IPR032835">
    <property type="entry name" value="RhoGAP-FF1"/>
</dbReference>
<dbReference type="PANTHER" id="PTHR46005">
    <property type="entry name" value="RHO GTPASE-ACTIVATING PROTEIN 190"/>
    <property type="match status" value="1"/>
</dbReference>
<dbReference type="Gene3D" id="1.10.10.440">
    <property type="entry name" value="FF domain"/>
    <property type="match status" value="1"/>
</dbReference>
<keyword evidence="5" id="KW-1185">Reference proteome</keyword>
<feature type="region of interest" description="Disordered" evidence="1">
    <location>
        <begin position="1313"/>
        <end position="1341"/>
    </location>
</feature>
<dbReference type="PANTHER" id="PTHR46005:SF4">
    <property type="entry name" value="RHO GTPASE-ACTIVATING PROTEIN 190"/>
    <property type="match status" value="1"/>
</dbReference>
<evidence type="ECO:0000313" key="4">
    <source>
        <dbReference type="EMBL" id="MFH4973445.1"/>
    </source>
</evidence>
<dbReference type="Pfam" id="PF00620">
    <property type="entry name" value="RhoGAP"/>
    <property type="match status" value="1"/>
</dbReference>
<reference evidence="4 5" key="1">
    <citation type="submission" date="2024-08" db="EMBL/GenBank/DDBJ databases">
        <title>Gnathostoma spinigerum genome.</title>
        <authorList>
            <person name="Gonzalez-Bertolin B."/>
            <person name="Monzon S."/>
            <person name="Zaballos A."/>
            <person name="Jimenez P."/>
            <person name="Dekumyoy P."/>
            <person name="Varona S."/>
            <person name="Cuesta I."/>
            <person name="Sumanam S."/>
            <person name="Adisakwattana P."/>
            <person name="Gasser R.B."/>
            <person name="Hernandez-Gonzalez A."/>
            <person name="Young N.D."/>
            <person name="Perteguer M.J."/>
        </authorList>
    </citation>
    <scope>NUCLEOTIDE SEQUENCE [LARGE SCALE GENOMIC DNA]</scope>
    <source>
        <strain evidence="4">AL3</strain>
        <tissue evidence="4">Liver</tissue>
    </source>
</reference>
<dbReference type="Pfam" id="PF19518">
    <property type="entry name" value="RhoGAP_pG1_pG2"/>
    <property type="match status" value="1"/>
</dbReference>
<accession>A0ABD6E1I4</accession>
<protein>
    <recommendedName>
        <fullName evidence="6">Rho GTPase-activating protein</fullName>
    </recommendedName>
</protein>
<dbReference type="SUPFAM" id="SSF48350">
    <property type="entry name" value="GTPase activation domain, GAP"/>
    <property type="match status" value="1"/>
</dbReference>
<dbReference type="Proteomes" id="UP001608902">
    <property type="component" value="Unassembled WGS sequence"/>
</dbReference>
<dbReference type="InterPro" id="IPR051978">
    <property type="entry name" value="Rho-GAP_domain"/>
</dbReference>
<feature type="region of interest" description="Disordered" evidence="1">
    <location>
        <begin position="1146"/>
        <end position="1171"/>
    </location>
</feature>
<feature type="region of interest" description="Disordered" evidence="1">
    <location>
        <begin position="983"/>
        <end position="1015"/>
    </location>
</feature>
<dbReference type="InterPro" id="IPR000198">
    <property type="entry name" value="RhoGAP_dom"/>
</dbReference>
<evidence type="ECO:0000313" key="5">
    <source>
        <dbReference type="Proteomes" id="UP001608902"/>
    </source>
</evidence>
<evidence type="ECO:0000256" key="1">
    <source>
        <dbReference type="SAM" id="MobiDB-lite"/>
    </source>
</evidence>
<evidence type="ECO:0008006" key="6">
    <source>
        <dbReference type="Google" id="ProtNLM"/>
    </source>
</evidence>
<feature type="compositionally biased region" description="Polar residues" evidence="1">
    <location>
        <begin position="983"/>
        <end position="1011"/>
    </location>
</feature>
<feature type="compositionally biased region" description="Polar residues" evidence="1">
    <location>
        <begin position="1327"/>
        <end position="1336"/>
    </location>
</feature>
<proteinExistence type="predicted"/>
<dbReference type="InterPro" id="IPR045786">
    <property type="entry name" value="RhoGAP_pG1_pG2"/>
</dbReference>
<dbReference type="SUPFAM" id="SSF52540">
    <property type="entry name" value="P-loop containing nucleoside triphosphate hydrolases"/>
    <property type="match status" value="1"/>
</dbReference>
<evidence type="ECO:0000259" key="3">
    <source>
        <dbReference type="PROSITE" id="PS51853"/>
    </source>
</evidence>
<sequence length="1610" mass="180021">MSAKCGGSTSGPDLITIAVLGVSGTERYKGTAGVGKSLICNRFVRGSYDEFHIEHSSILSQADFGGSPVINNDHWLYWGESNIDIDESHPRTRIRLIEQTEFVDDETFEPHQGCSEDYAKRATRIKLESADKLMYICKEQLGLEMEFEHHVLPDGRVSIDAFIFVYDISVVGGRSFEQQSELAVGILLNAIKTKKPVIVAASKADIADENGRKSLQRLLSRKELRSAGLCSVEVSAVANVNITGLFTYITALTEKWKVKVKPPPYAEAVKLQKAREAEVNDRYVAFLREIMPVEEWLSCRPTWQKLMNRIDMTRNFTQFVHIFGHAKAKLFYERHVNEARELWMQRRLQLQAPKLTNVFADLLGTDRAMILSWNEAKEAIYNHPLFDEYFQPLGVFGADLTPSSPQMERWSGDKRIPAELLLAPDAELIYLDFQRIIERDCCREKLEEQFEQVLANCSQVTPGKPLHEVEIFLRGNAVYDALPSSVALKVFDKFQESLVKRAESDFSELLLENVQLFLGIVLLRNHNRAFRPLLGLENSEMAKIKSLLHEDARYRNLNRLFEFRDKKIVNYASFVSYPLVQNCPAGSRCVDALFHDIFRSHLQRRQVLEASQMLIIKLAIVGSDSVVNDFTRSVSKVIRGDMFENERGFARLQCFSEAEAGTNALLTHTFVFLIDSLDTLEKVRARSLKSDDFCCAPIFTLVVDPTHIDLLPYLHQQCCSLSDMCNGCFISPGSELLSSSRHASDNDLSTIFSKDQISRVLEASFLSQTDGHRIDFRVQLLLMCGDPFPAHCILTSLLANAAHITPSSAGGMSTIEVLLSSMKRSSRIDLRVSSYHSWLASRKTVPIHGHILVYSARRRASLAHTVVAARRLAGPLQASAGKSILIVAVADVTDFFNDEETNALLTEGSELANELSAAFVTLSPEGNERLHARTFLEFFERLQLSVQRQVSNAVINTRIPIISDTANSHSGNIDAPLRTDATNLARSNHNSGSTLQSDSSAPRSRDSTNSSRKSDRQLLLPSDAFCSLDSVTEWKDSIIKHHLSTSHCSRKESIFAVVPENLSRAEIHQTVAAELAITFNNPSRLPVASDDSEYAFEMHQQHEAPLATPEPFEVASEYMSVLDALDCRGEREPIYAAVDFSCAPRGMHERSRNSSRANHSRPRKPLQKGSNAATTVLSCQSIFTSHDGSASSSSSASTTHPLSSECVKAVYSCQCLAEASTSARTCQFGQLPGENEMRSHQNHQVSLKGIHRLHSISAESLVDVGIINSSNLYGHLNDGSTSDAKKHLKNRFVRKVTSSFRFRKSGRINSTLKKTFDDVDEDDEPSQVENGSQSVPHSPFVERSKLAITGRRQPPSSNEKISNAFSWLPSRSPKRNLHNISGDSDGLRSNGVILANETLQSLAACSHDRLPVFVRKCIEYIEQGGGMDTEGLYRVPGNQAQVIQLERYYMLNNDVNFLSLDIPVHAVATALKNFFSSLPEPLIPYSLHDRLVGCLECDPSTTMERLQLIVQALPEANERTCNYLMQHLFRVSQHSSTNSMDVRNLSKVWWPTLFRPNFETFESMAVFVTRLELTTQLLIKSASSNCDANRIPSGVKGRRKYLTPKYGTEV</sequence>
<name>A0ABD6E1I4_9BILA</name>
<dbReference type="EMBL" id="JBGFUD010000036">
    <property type="protein sequence ID" value="MFH4973445.1"/>
    <property type="molecule type" value="Genomic_DNA"/>
</dbReference>
<gene>
    <name evidence="4" type="ORF">AB6A40_000154</name>
</gene>
<dbReference type="Pfam" id="PF16512">
    <property type="entry name" value="RhoGAP-FF1"/>
    <property type="match status" value="1"/>
</dbReference>
<dbReference type="PROSITE" id="PS51853">
    <property type="entry name" value="PG2"/>
    <property type="match status" value="1"/>
</dbReference>
<dbReference type="Pfam" id="PF23083">
    <property type="entry name" value="FF_RHG35_4th"/>
    <property type="match status" value="1"/>
</dbReference>
<feature type="domain" description="PG2 pseudoGTPase" evidence="3">
    <location>
        <begin position="777"/>
        <end position="948"/>
    </location>
</feature>
<dbReference type="Gene3D" id="1.10.555.10">
    <property type="entry name" value="Rho GTPase activation protein"/>
    <property type="match status" value="1"/>
</dbReference>
<dbReference type="InterPro" id="IPR008936">
    <property type="entry name" value="Rho_GTPase_activation_prot"/>
</dbReference>
<dbReference type="InterPro" id="IPR057284">
    <property type="entry name" value="FF_RHG35_4th"/>
</dbReference>
<evidence type="ECO:0000259" key="2">
    <source>
        <dbReference type="PROSITE" id="PS50238"/>
    </source>
</evidence>
<dbReference type="InterPro" id="IPR039006">
    <property type="entry name" value="RhoGAP_pG2"/>
</dbReference>
<dbReference type="CDD" id="cd00882">
    <property type="entry name" value="Ras_like_GTPase"/>
    <property type="match status" value="1"/>
</dbReference>
<dbReference type="InterPro" id="IPR027417">
    <property type="entry name" value="P-loop_NTPase"/>
</dbReference>
<organism evidence="4 5">
    <name type="scientific">Gnathostoma spinigerum</name>
    <dbReference type="NCBI Taxonomy" id="75299"/>
    <lineage>
        <taxon>Eukaryota</taxon>
        <taxon>Metazoa</taxon>
        <taxon>Ecdysozoa</taxon>
        <taxon>Nematoda</taxon>
        <taxon>Chromadorea</taxon>
        <taxon>Rhabditida</taxon>
        <taxon>Spirurina</taxon>
        <taxon>Gnathostomatomorpha</taxon>
        <taxon>Gnathostomatoidea</taxon>
        <taxon>Gnathostomatidae</taxon>
        <taxon>Gnathostoma</taxon>
    </lineage>
</organism>
<dbReference type="SMART" id="SM00324">
    <property type="entry name" value="RhoGAP"/>
    <property type="match status" value="1"/>
</dbReference>
<dbReference type="PROSITE" id="PS50238">
    <property type="entry name" value="RHOGAP"/>
    <property type="match status" value="1"/>
</dbReference>